<accession>A0A1F7VC39</accession>
<keyword evidence="1" id="KW-0472">Membrane</keyword>
<feature type="transmembrane region" description="Helical" evidence="1">
    <location>
        <begin position="38"/>
        <end position="57"/>
    </location>
</feature>
<keyword evidence="1" id="KW-1133">Transmembrane helix</keyword>
<dbReference type="AlphaFoldDB" id="A0A1F7VC39"/>
<protein>
    <submittedName>
        <fullName evidence="2">Uncharacterized protein</fullName>
    </submittedName>
</protein>
<evidence type="ECO:0000256" key="1">
    <source>
        <dbReference type="SAM" id="Phobius"/>
    </source>
</evidence>
<evidence type="ECO:0000313" key="3">
    <source>
        <dbReference type="Proteomes" id="UP000176678"/>
    </source>
</evidence>
<evidence type="ECO:0000313" key="2">
    <source>
        <dbReference type="EMBL" id="OGL88086.1"/>
    </source>
</evidence>
<gene>
    <name evidence="2" type="ORF">A3H75_01740</name>
</gene>
<dbReference type="EMBL" id="MGES01000055">
    <property type="protein sequence ID" value="OGL88086.1"/>
    <property type="molecule type" value="Genomic_DNA"/>
</dbReference>
<reference evidence="2 3" key="1">
    <citation type="journal article" date="2016" name="Nat. Commun.">
        <title>Thousands of microbial genomes shed light on interconnected biogeochemical processes in an aquifer system.</title>
        <authorList>
            <person name="Anantharaman K."/>
            <person name="Brown C.T."/>
            <person name="Hug L.A."/>
            <person name="Sharon I."/>
            <person name="Castelle C.J."/>
            <person name="Probst A.J."/>
            <person name="Thomas B.C."/>
            <person name="Singh A."/>
            <person name="Wilkins M.J."/>
            <person name="Karaoz U."/>
            <person name="Brodie E.L."/>
            <person name="Williams K.H."/>
            <person name="Hubbard S.S."/>
            <person name="Banfield J.F."/>
        </authorList>
    </citation>
    <scope>NUCLEOTIDE SEQUENCE [LARGE SCALE GENOMIC DNA]</scope>
</reference>
<proteinExistence type="predicted"/>
<organism evidence="2 3">
    <name type="scientific">Candidatus Uhrbacteria bacterium RIFCSPLOWO2_02_FULL_51_9</name>
    <dbReference type="NCBI Taxonomy" id="1802410"/>
    <lineage>
        <taxon>Bacteria</taxon>
        <taxon>Candidatus Uhriibacteriota</taxon>
    </lineage>
</organism>
<dbReference type="Proteomes" id="UP000176678">
    <property type="component" value="Unassembled WGS sequence"/>
</dbReference>
<keyword evidence="1" id="KW-0812">Transmembrane</keyword>
<comment type="caution">
    <text evidence="2">The sequence shown here is derived from an EMBL/GenBank/DDBJ whole genome shotgun (WGS) entry which is preliminary data.</text>
</comment>
<name>A0A1F7VC39_9BACT</name>
<sequence length="153" mass="17342">MKIGRQIIFLSLIAFILHIVWENVQAPLFQGYASFSQHFFVCLISTVGDVIITLFVYSIVGLLKNDFSWIVTLNKKDIVALAVIGFFIAVGIEWRALLFGRWAYVDAMPIIPYLKIGLTPVLQMMFLLPVSIYLTKKLAPLITKKYKAESAIK</sequence>
<feature type="transmembrane region" description="Helical" evidence="1">
    <location>
        <begin position="110"/>
        <end position="135"/>
    </location>
</feature>
<feature type="transmembrane region" description="Helical" evidence="1">
    <location>
        <begin position="78"/>
        <end position="98"/>
    </location>
</feature>